<dbReference type="AlphaFoldDB" id="A0A6G7Y376"/>
<feature type="domain" description="HTH merR-type" evidence="4">
    <location>
        <begin position="1"/>
        <end position="70"/>
    </location>
</feature>
<dbReference type="SMART" id="SM00422">
    <property type="entry name" value="HTH_MERR"/>
    <property type="match status" value="1"/>
</dbReference>
<dbReference type="InterPro" id="IPR006158">
    <property type="entry name" value="Cobalamin-bd"/>
</dbReference>
<keyword evidence="1" id="KW-0805">Transcription regulation</keyword>
<evidence type="ECO:0000256" key="2">
    <source>
        <dbReference type="ARBA" id="ARBA00023125"/>
    </source>
</evidence>
<dbReference type="Pfam" id="PF13411">
    <property type="entry name" value="MerR_1"/>
    <property type="match status" value="1"/>
</dbReference>
<evidence type="ECO:0000256" key="3">
    <source>
        <dbReference type="ARBA" id="ARBA00023163"/>
    </source>
</evidence>
<dbReference type="CDD" id="cd01104">
    <property type="entry name" value="HTH_MlrA-CarA"/>
    <property type="match status" value="1"/>
</dbReference>
<accession>A0A6G7Y376</accession>
<dbReference type="PROSITE" id="PS51332">
    <property type="entry name" value="B12_BINDING"/>
    <property type="match status" value="1"/>
</dbReference>
<feature type="domain" description="B12-binding" evidence="5">
    <location>
        <begin position="162"/>
        <end position="280"/>
    </location>
</feature>
<reference evidence="6 7" key="1">
    <citation type="submission" date="2020-03" db="EMBL/GenBank/DDBJ databases">
        <title>Propioniciclava sp. nov., isolated from Hydrophilus acuminatus.</title>
        <authorList>
            <person name="Hyun D.-W."/>
            <person name="Bae J.-W."/>
        </authorList>
    </citation>
    <scope>NUCLEOTIDE SEQUENCE [LARGE SCALE GENOMIC DNA]</scope>
    <source>
        <strain evidence="6 7">HDW11</strain>
    </source>
</reference>
<dbReference type="InterPro" id="IPR047057">
    <property type="entry name" value="MerR_fam"/>
</dbReference>
<dbReference type="Proteomes" id="UP000501058">
    <property type="component" value="Chromosome"/>
</dbReference>
<evidence type="ECO:0000259" key="4">
    <source>
        <dbReference type="PROSITE" id="PS50937"/>
    </source>
</evidence>
<evidence type="ECO:0000313" key="6">
    <source>
        <dbReference type="EMBL" id="QIK71262.1"/>
    </source>
</evidence>
<dbReference type="PANTHER" id="PTHR30204:SF67">
    <property type="entry name" value="HTH-TYPE TRANSCRIPTIONAL REGULATOR MLRA-RELATED"/>
    <property type="match status" value="1"/>
</dbReference>
<keyword evidence="3" id="KW-0804">Transcription</keyword>
<evidence type="ECO:0000259" key="5">
    <source>
        <dbReference type="PROSITE" id="PS51332"/>
    </source>
</evidence>
<gene>
    <name evidence="6" type="ORF">G7070_01890</name>
</gene>
<organism evidence="6 7">
    <name type="scientific">Propioniciclava coleopterorum</name>
    <dbReference type="NCBI Taxonomy" id="2714937"/>
    <lineage>
        <taxon>Bacteria</taxon>
        <taxon>Bacillati</taxon>
        <taxon>Actinomycetota</taxon>
        <taxon>Actinomycetes</taxon>
        <taxon>Propionibacteriales</taxon>
        <taxon>Propionibacteriaceae</taxon>
        <taxon>Propioniciclava</taxon>
    </lineage>
</organism>
<dbReference type="InterPro" id="IPR036594">
    <property type="entry name" value="Meth_synthase_dom"/>
</dbReference>
<dbReference type="InterPro" id="IPR009061">
    <property type="entry name" value="DNA-bd_dom_put_sf"/>
</dbReference>
<dbReference type="SUPFAM" id="SSF52242">
    <property type="entry name" value="Cobalamin (vitamin B12)-binding domain"/>
    <property type="match status" value="1"/>
</dbReference>
<dbReference type="Gene3D" id="1.10.1240.10">
    <property type="entry name" value="Methionine synthase domain"/>
    <property type="match status" value="1"/>
</dbReference>
<dbReference type="InterPro" id="IPR036724">
    <property type="entry name" value="Cobalamin-bd_sf"/>
</dbReference>
<proteinExistence type="predicted"/>
<dbReference type="EMBL" id="CP049865">
    <property type="protein sequence ID" value="QIK71262.1"/>
    <property type="molecule type" value="Genomic_DNA"/>
</dbReference>
<keyword evidence="7" id="KW-1185">Reference proteome</keyword>
<dbReference type="RefSeq" id="WP_166231504.1">
    <property type="nucleotide sequence ID" value="NZ_CP049865.1"/>
</dbReference>
<sequence length="280" mass="28934">MYTVSQAARLVGVPAATLRAWERRYSVIAPSRTEGGYRLYDPAQIELLREMAARVAGGMRPALAAASLSALPTPGGATSGTPDLVAAAASLDPEVLGPTIRAGLADGDFEKSVTAWLLPQLDLLGEAWASGRLSVAHEHFTSAGLMGALASAFAAAAPHERGPTVLVGLPSGARHELALLAFAVCLRRLGADVLYLGADVPPADWRAAVRDRHPLAAVLAVHSRRDARAGTLVADALADLPVSVWVGGAARAGVRGATPLPDDIPEAARRVHRALLGATL</sequence>
<dbReference type="PANTHER" id="PTHR30204">
    <property type="entry name" value="REDOX-CYCLING DRUG-SENSING TRANSCRIPTIONAL ACTIVATOR SOXR"/>
    <property type="match status" value="1"/>
</dbReference>
<dbReference type="GO" id="GO:0003677">
    <property type="term" value="F:DNA binding"/>
    <property type="evidence" value="ECO:0007669"/>
    <property type="project" value="UniProtKB-KW"/>
</dbReference>
<dbReference type="KEGG" id="prv:G7070_01890"/>
<evidence type="ECO:0000256" key="1">
    <source>
        <dbReference type="ARBA" id="ARBA00023015"/>
    </source>
</evidence>
<dbReference type="Gene3D" id="3.40.50.280">
    <property type="entry name" value="Cobalamin-binding domain"/>
    <property type="match status" value="1"/>
</dbReference>
<dbReference type="Gene3D" id="1.10.1660.10">
    <property type="match status" value="1"/>
</dbReference>
<dbReference type="GO" id="GO:0003700">
    <property type="term" value="F:DNA-binding transcription factor activity"/>
    <property type="evidence" value="ECO:0007669"/>
    <property type="project" value="InterPro"/>
</dbReference>
<dbReference type="GO" id="GO:0046872">
    <property type="term" value="F:metal ion binding"/>
    <property type="evidence" value="ECO:0007669"/>
    <property type="project" value="InterPro"/>
</dbReference>
<dbReference type="SUPFAM" id="SSF46955">
    <property type="entry name" value="Putative DNA-binding domain"/>
    <property type="match status" value="1"/>
</dbReference>
<dbReference type="PROSITE" id="PS50937">
    <property type="entry name" value="HTH_MERR_2"/>
    <property type="match status" value="1"/>
</dbReference>
<evidence type="ECO:0000313" key="7">
    <source>
        <dbReference type="Proteomes" id="UP000501058"/>
    </source>
</evidence>
<name>A0A6G7Y376_9ACTN</name>
<protein>
    <submittedName>
        <fullName evidence="6">MerR family transcriptional regulator</fullName>
    </submittedName>
</protein>
<dbReference type="GO" id="GO:0031419">
    <property type="term" value="F:cobalamin binding"/>
    <property type="evidence" value="ECO:0007669"/>
    <property type="project" value="InterPro"/>
</dbReference>
<keyword evidence="2" id="KW-0238">DNA-binding</keyword>
<dbReference type="InterPro" id="IPR000551">
    <property type="entry name" value="MerR-type_HTH_dom"/>
</dbReference>